<feature type="compositionally biased region" description="Basic residues" evidence="1">
    <location>
        <begin position="20"/>
        <end position="30"/>
    </location>
</feature>
<dbReference type="RefSeq" id="XP_067758536.1">
    <property type="nucleotide sequence ID" value="XM_067902643.1"/>
</dbReference>
<dbReference type="OrthoDB" id="272145at2759"/>
<name>A0A836IC67_9TRYP</name>
<sequence length="284" mass="31369">MQGNLHLSSEPLSEMGSFHTSHRPSSLHRRTSKLGNRTVLYIPFKERMCIGLAVTTQVIVIALLIAAVLTDVFQVDGTRATQNGVDLTDVSAGLGVSVTESSKPFCYSLWGARKCGTAAFHTQGWYTAHGMVLKGFPSLVSYNMMKGSSAFAVLAVCYSFINLVAIGIVVCMQNYMAVLCAWSFSTWTTILISWALTVGVYNRSMGTIKSTTMVGRQVHMKDYCSFSLSFVLTMIAFFLHAFQFTFTVVYTRMYESRMKSLVTEQKHFSKKLAPAANDSCEAPQ</sequence>
<keyword evidence="2" id="KW-0472">Membrane</keyword>
<evidence type="ECO:0000313" key="3">
    <source>
        <dbReference type="EMBL" id="KAG5509384.1"/>
    </source>
</evidence>
<feature type="transmembrane region" description="Helical" evidence="2">
    <location>
        <begin position="150"/>
        <end position="172"/>
    </location>
</feature>
<feature type="transmembrane region" description="Helical" evidence="2">
    <location>
        <begin position="226"/>
        <end position="250"/>
    </location>
</feature>
<accession>A0A836IC67</accession>
<dbReference type="GeneID" id="94292720"/>
<keyword evidence="4" id="KW-1185">Reference proteome</keyword>
<organism evidence="3 4">
    <name type="scientific">Porcisia hertigi</name>
    <dbReference type="NCBI Taxonomy" id="2761500"/>
    <lineage>
        <taxon>Eukaryota</taxon>
        <taxon>Discoba</taxon>
        <taxon>Euglenozoa</taxon>
        <taxon>Kinetoplastea</taxon>
        <taxon>Metakinetoplastina</taxon>
        <taxon>Trypanosomatida</taxon>
        <taxon>Trypanosomatidae</taxon>
        <taxon>Leishmaniinae</taxon>
        <taxon>Porcisia</taxon>
    </lineage>
</organism>
<comment type="caution">
    <text evidence="3">The sequence shown here is derived from an EMBL/GenBank/DDBJ whole genome shotgun (WGS) entry which is preliminary data.</text>
</comment>
<reference evidence="3 4" key="1">
    <citation type="submission" date="2021-02" db="EMBL/GenBank/DDBJ databases">
        <title>Porcisia hertigi Genome sequencing and assembly.</title>
        <authorList>
            <person name="Almutairi H."/>
            <person name="Gatherer D."/>
        </authorList>
    </citation>
    <scope>NUCLEOTIDE SEQUENCE [LARGE SCALE GENOMIC DNA]</scope>
    <source>
        <strain evidence="3 4">C119</strain>
    </source>
</reference>
<feature type="compositionally biased region" description="Polar residues" evidence="1">
    <location>
        <begin position="1"/>
        <end position="11"/>
    </location>
</feature>
<protein>
    <submittedName>
        <fullName evidence="3">Uncharacterized protein</fullName>
    </submittedName>
</protein>
<feature type="transmembrane region" description="Helical" evidence="2">
    <location>
        <begin position="49"/>
        <end position="69"/>
    </location>
</feature>
<feature type="region of interest" description="Disordered" evidence="1">
    <location>
        <begin position="1"/>
        <end position="30"/>
    </location>
</feature>
<dbReference type="KEGG" id="phet:94292720"/>
<dbReference type="Pfam" id="PF07344">
    <property type="entry name" value="Amastin"/>
    <property type="match status" value="1"/>
</dbReference>
<dbReference type="EMBL" id="JAFJZO010000014">
    <property type="protein sequence ID" value="KAG5509384.1"/>
    <property type="molecule type" value="Genomic_DNA"/>
</dbReference>
<gene>
    <name evidence="3" type="ORF">JKF63_06694</name>
</gene>
<evidence type="ECO:0000313" key="4">
    <source>
        <dbReference type="Proteomes" id="UP000674318"/>
    </source>
</evidence>
<proteinExistence type="predicted"/>
<dbReference type="Proteomes" id="UP000674318">
    <property type="component" value="Unassembled WGS sequence"/>
</dbReference>
<dbReference type="AlphaFoldDB" id="A0A836IC67"/>
<feature type="transmembrane region" description="Helical" evidence="2">
    <location>
        <begin position="179"/>
        <end position="201"/>
    </location>
</feature>
<evidence type="ECO:0000256" key="1">
    <source>
        <dbReference type="SAM" id="MobiDB-lite"/>
    </source>
</evidence>
<dbReference type="InterPro" id="IPR009944">
    <property type="entry name" value="Amastin"/>
</dbReference>
<keyword evidence="2" id="KW-1133">Transmembrane helix</keyword>
<keyword evidence="2" id="KW-0812">Transmembrane</keyword>
<evidence type="ECO:0000256" key="2">
    <source>
        <dbReference type="SAM" id="Phobius"/>
    </source>
</evidence>